<feature type="binding site" evidence="8">
    <location>
        <position position="178"/>
    </location>
    <ligand>
        <name>ATP</name>
        <dbReference type="ChEBI" id="CHEBI:30616"/>
    </ligand>
</feature>
<evidence type="ECO:0000256" key="8">
    <source>
        <dbReference type="HAMAP-Rule" id="MF_00692"/>
    </source>
</evidence>
<proteinExistence type="inferred from homology"/>
<evidence type="ECO:0000256" key="3">
    <source>
        <dbReference type="ARBA" id="ARBA00022695"/>
    </source>
</evidence>
<dbReference type="EC" id="2.7.7.-" evidence="8"/>
<keyword evidence="8" id="KW-0464">Manganese</keyword>
<dbReference type="HAMAP" id="MF_00692">
    <property type="entry name" value="SelO"/>
    <property type="match status" value="1"/>
</dbReference>
<keyword evidence="6 8" id="KW-0067">ATP-binding</keyword>
<feature type="binding site" evidence="8">
    <location>
        <position position="127"/>
    </location>
    <ligand>
        <name>ATP</name>
        <dbReference type="ChEBI" id="CHEBI:30616"/>
    </ligand>
</feature>
<name>A0ABY7UA91_9CORY</name>
<gene>
    <name evidence="8" type="primary">ydiU</name>
    <name evidence="8" type="synonym">selO</name>
    <name evidence="9" type="ORF">CMASS_06540</name>
</gene>
<feature type="binding site" evidence="8">
    <location>
        <position position="267"/>
    </location>
    <ligand>
        <name>Mg(2+)</name>
        <dbReference type="ChEBI" id="CHEBI:18420"/>
    </ligand>
</feature>
<comment type="function">
    <text evidence="8">Nucleotidyltransferase involved in the post-translational modification of proteins. It can catalyze the addition of adenosine monophosphate (AMP) or uridine monophosphate (UMP) to a protein, resulting in modifications known as AMPylation and UMPylation.</text>
</comment>
<comment type="catalytic activity">
    <reaction evidence="8">
        <text>L-tyrosyl-[protein] + ATP = O-(5'-adenylyl)-L-tyrosyl-[protein] + diphosphate</text>
        <dbReference type="Rhea" id="RHEA:54288"/>
        <dbReference type="Rhea" id="RHEA-COMP:10136"/>
        <dbReference type="Rhea" id="RHEA-COMP:13846"/>
        <dbReference type="ChEBI" id="CHEBI:30616"/>
        <dbReference type="ChEBI" id="CHEBI:33019"/>
        <dbReference type="ChEBI" id="CHEBI:46858"/>
        <dbReference type="ChEBI" id="CHEBI:83624"/>
        <dbReference type="EC" id="2.7.7.108"/>
    </reaction>
</comment>
<feature type="binding site" evidence="8">
    <location>
        <position position="128"/>
    </location>
    <ligand>
        <name>ATP</name>
        <dbReference type="ChEBI" id="CHEBI:30616"/>
    </ligand>
</feature>
<dbReference type="InterPro" id="IPR003846">
    <property type="entry name" value="SelO"/>
</dbReference>
<comment type="catalytic activity">
    <reaction evidence="8">
        <text>L-histidyl-[protein] + UTP = N(tele)-(5'-uridylyl)-L-histidyl-[protein] + diphosphate</text>
        <dbReference type="Rhea" id="RHEA:83891"/>
        <dbReference type="Rhea" id="RHEA-COMP:9745"/>
        <dbReference type="Rhea" id="RHEA-COMP:20239"/>
        <dbReference type="ChEBI" id="CHEBI:29979"/>
        <dbReference type="ChEBI" id="CHEBI:33019"/>
        <dbReference type="ChEBI" id="CHEBI:46398"/>
        <dbReference type="ChEBI" id="CHEBI:233474"/>
    </reaction>
</comment>
<feature type="binding site" evidence="8">
    <location>
        <position position="94"/>
    </location>
    <ligand>
        <name>ATP</name>
        <dbReference type="ChEBI" id="CHEBI:30616"/>
    </ligand>
</feature>
<feature type="binding site" evidence="8">
    <location>
        <position position="267"/>
    </location>
    <ligand>
        <name>ATP</name>
        <dbReference type="ChEBI" id="CHEBI:30616"/>
    </ligand>
</feature>
<keyword evidence="2 8" id="KW-0808">Transferase</keyword>
<feature type="binding site" evidence="8">
    <location>
        <position position="95"/>
    </location>
    <ligand>
        <name>ATP</name>
        <dbReference type="ChEBI" id="CHEBI:30616"/>
    </ligand>
</feature>
<comment type="similarity">
    <text evidence="1 8">Belongs to the SELO family.</text>
</comment>
<comment type="cofactor">
    <cofactor evidence="8">
        <name>Mg(2+)</name>
        <dbReference type="ChEBI" id="CHEBI:18420"/>
    </cofactor>
    <cofactor evidence="8">
        <name>Mn(2+)</name>
        <dbReference type="ChEBI" id="CHEBI:29035"/>
    </cofactor>
</comment>
<evidence type="ECO:0000313" key="9">
    <source>
        <dbReference type="EMBL" id="WCZ32742.1"/>
    </source>
</evidence>
<dbReference type="RefSeq" id="WP_022862215.1">
    <property type="nucleotide sequence ID" value="NZ_ATVG01000001.1"/>
</dbReference>
<comment type="catalytic activity">
    <reaction evidence="8">
        <text>L-tyrosyl-[protein] + UTP = O-(5'-uridylyl)-L-tyrosyl-[protein] + diphosphate</text>
        <dbReference type="Rhea" id="RHEA:83887"/>
        <dbReference type="Rhea" id="RHEA-COMP:10136"/>
        <dbReference type="Rhea" id="RHEA-COMP:20238"/>
        <dbReference type="ChEBI" id="CHEBI:33019"/>
        <dbReference type="ChEBI" id="CHEBI:46398"/>
        <dbReference type="ChEBI" id="CHEBI:46858"/>
        <dbReference type="ChEBI" id="CHEBI:90602"/>
    </reaction>
</comment>
<evidence type="ECO:0000256" key="4">
    <source>
        <dbReference type="ARBA" id="ARBA00022723"/>
    </source>
</evidence>
<keyword evidence="3 8" id="KW-0548">Nucleotidyltransferase</keyword>
<organism evidence="9 10">
    <name type="scientific">Corynebacterium massiliense DSM 45435</name>
    <dbReference type="NCBI Taxonomy" id="1121364"/>
    <lineage>
        <taxon>Bacteria</taxon>
        <taxon>Bacillati</taxon>
        <taxon>Actinomycetota</taxon>
        <taxon>Actinomycetes</taxon>
        <taxon>Mycobacteriales</taxon>
        <taxon>Corynebacteriaceae</taxon>
        <taxon>Corynebacterium</taxon>
    </lineage>
</organism>
<dbReference type="EC" id="2.7.7.108" evidence="8"/>
<dbReference type="Proteomes" id="UP001220064">
    <property type="component" value="Chromosome"/>
</dbReference>
<evidence type="ECO:0000256" key="7">
    <source>
        <dbReference type="ARBA" id="ARBA00022842"/>
    </source>
</evidence>
<protein>
    <recommendedName>
        <fullName evidence="8">Protein nucleotidyltransferase YdiU</fullName>
        <ecNumber evidence="8">2.7.7.-</ecNumber>
    </recommendedName>
    <alternativeName>
        <fullName evidence="8">Protein adenylyltransferase YdiU</fullName>
        <ecNumber evidence="8">2.7.7.108</ecNumber>
    </alternativeName>
    <alternativeName>
        <fullName evidence="8">Protein uridylyltransferase YdiU</fullName>
        <ecNumber evidence="8">2.7.7.-</ecNumber>
    </alternativeName>
</protein>
<reference evidence="9 10" key="1">
    <citation type="submission" date="2020-10" db="EMBL/GenBank/DDBJ databases">
        <title>Complete genome sequence of Corynebacterium massiliense DSM 45435, type strain of Corynebacterium massiliense.</title>
        <authorList>
            <person name="Busche T."/>
            <person name="Kalinowski J."/>
            <person name="Ruckert C."/>
        </authorList>
    </citation>
    <scope>NUCLEOTIDE SEQUENCE [LARGE SCALE GENOMIC DNA]</scope>
    <source>
        <strain evidence="9 10">DSM 45435</strain>
    </source>
</reference>
<sequence>MTSTGSLPFALHSDFATALPELAAPGHGERQPDPQVALLNEPLCEFLGLDPNWLRSAQGVQFLLGNANPEDQPPVAMAYSGFQFGQLSPVLGDGRAFLLGEIATSAGLRDLHVKGSGPTAFSRPGSDGRGTLGSMLREYVVSRKLAELGVPTTEPLAVVSTGRAVVRDRGLPGGVVVRVAASHLRVGSFHYAQLHGGEELTAQLADYAIGRHFPQLADEDDPAARYRGLFDSVMDAQIPTVSRWQQLGFIHGVMNTDNTSISGETIDYGPCAFMEGFDPDTVFSSIDTRGRYRYGNQPLILGWNLARLAESLLPLLGSTPDAALEWAQKAINGFIDRFNEHYWSSTARDILGIDATGHTAQEWVDGYFAELRSAGTDITLANRAVWEAARGDGTRLDALLPASEWVARWREHTPTEPGKRAPLSIPRNRPLDAALEAAHAGDLGPIREIDAASVYDFHPELSEPDPDGLQGFRTFCGT</sequence>
<evidence type="ECO:0000256" key="1">
    <source>
        <dbReference type="ARBA" id="ARBA00009747"/>
    </source>
</evidence>
<dbReference type="EMBL" id="CP063189">
    <property type="protein sequence ID" value="WCZ32742.1"/>
    <property type="molecule type" value="Genomic_DNA"/>
</dbReference>
<keyword evidence="10" id="KW-1185">Reference proteome</keyword>
<evidence type="ECO:0000256" key="2">
    <source>
        <dbReference type="ARBA" id="ARBA00022679"/>
    </source>
</evidence>
<feature type="binding site" evidence="8">
    <location>
        <position position="92"/>
    </location>
    <ligand>
        <name>ATP</name>
        <dbReference type="ChEBI" id="CHEBI:30616"/>
    </ligand>
</feature>
<feature type="active site" description="Proton acceptor" evidence="8">
    <location>
        <position position="257"/>
    </location>
</feature>
<feature type="binding site" evidence="8">
    <location>
        <position position="258"/>
    </location>
    <ligand>
        <name>Mg(2+)</name>
        <dbReference type="ChEBI" id="CHEBI:18420"/>
    </ligand>
</feature>
<keyword evidence="7 8" id="KW-0460">Magnesium</keyword>
<comment type="catalytic activity">
    <reaction evidence="8">
        <text>L-threonyl-[protein] + ATP = 3-O-(5'-adenylyl)-L-threonyl-[protein] + diphosphate</text>
        <dbReference type="Rhea" id="RHEA:54292"/>
        <dbReference type="Rhea" id="RHEA-COMP:11060"/>
        <dbReference type="Rhea" id="RHEA-COMP:13847"/>
        <dbReference type="ChEBI" id="CHEBI:30013"/>
        <dbReference type="ChEBI" id="CHEBI:30616"/>
        <dbReference type="ChEBI" id="CHEBI:33019"/>
        <dbReference type="ChEBI" id="CHEBI:138113"/>
        <dbReference type="EC" id="2.7.7.108"/>
    </reaction>
</comment>
<comment type="catalytic activity">
    <reaction evidence="8">
        <text>L-seryl-[protein] + ATP = 3-O-(5'-adenylyl)-L-seryl-[protein] + diphosphate</text>
        <dbReference type="Rhea" id="RHEA:58120"/>
        <dbReference type="Rhea" id="RHEA-COMP:9863"/>
        <dbReference type="Rhea" id="RHEA-COMP:15073"/>
        <dbReference type="ChEBI" id="CHEBI:29999"/>
        <dbReference type="ChEBI" id="CHEBI:30616"/>
        <dbReference type="ChEBI" id="CHEBI:33019"/>
        <dbReference type="ChEBI" id="CHEBI:142516"/>
        <dbReference type="EC" id="2.7.7.108"/>
    </reaction>
</comment>
<evidence type="ECO:0000313" key="10">
    <source>
        <dbReference type="Proteomes" id="UP001220064"/>
    </source>
</evidence>
<accession>A0ABY7UA91</accession>
<keyword evidence="4 8" id="KW-0479">Metal-binding</keyword>
<feature type="binding site" evidence="8">
    <location>
        <position position="114"/>
    </location>
    <ligand>
        <name>ATP</name>
        <dbReference type="ChEBI" id="CHEBI:30616"/>
    </ligand>
</feature>
<dbReference type="Pfam" id="PF02696">
    <property type="entry name" value="SelO"/>
    <property type="match status" value="1"/>
</dbReference>
<dbReference type="PANTHER" id="PTHR32057">
    <property type="entry name" value="PROTEIN ADENYLYLTRANSFERASE SELO, MITOCHONDRIAL"/>
    <property type="match status" value="1"/>
</dbReference>
<keyword evidence="5 8" id="KW-0547">Nucleotide-binding</keyword>
<evidence type="ECO:0000256" key="5">
    <source>
        <dbReference type="ARBA" id="ARBA00022741"/>
    </source>
</evidence>
<dbReference type="PANTHER" id="PTHR32057:SF14">
    <property type="entry name" value="PROTEIN ADENYLYLTRANSFERASE SELO, MITOCHONDRIAL"/>
    <property type="match status" value="1"/>
</dbReference>
<evidence type="ECO:0000256" key="6">
    <source>
        <dbReference type="ARBA" id="ARBA00022840"/>
    </source>
</evidence>
<comment type="catalytic activity">
    <reaction evidence="8">
        <text>L-seryl-[protein] + UTP = O-(5'-uridylyl)-L-seryl-[protein] + diphosphate</text>
        <dbReference type="Rhea" id="RHEA:64604"/>
        <dbReference type="Rhea" id="RHEA-COMP:9863"/>
        <dbReference type="Rhea" id="RHEA-COMP:16635"/>
        <dbReference type="ChEBI" id="CHEBI:29999"/>
        <dbReference type="ChEBI" id="CHEBI:33019"/>
        <dbReference type="ChEBI" id="CHEBI:46398"/>
        <dbReference type="ChEBI" id="CHEBI:156051"/>
    </reaction>
</comment>
<feature type="binding site" evidence="8">
    <location>
        <position position="185"/>
    </location>
    <ligand>
        <name>ATP</name>
        <dbReference type="ChEBI" id="CHEBI:30616"/>
    </ligand>
</feature>